<feature type="transmembrane region" description="Helical" evidence="6">
    <location>
        <begin position="478"/>
        <end position="502"/>
    </location>
</feature>
<evidence type="ECO:0000313" key="9">
    <source>
        <dbReference type="Proteomes" id="UP000398389"/>
    </source>
</evidence>
<keyword evidence="2 6" id="KW-0812">Transmembrane</keyword>
<feature type="domain" description="Major facilitator superfamily (MFS) profile" evidence="7">
    <location>
        <begin position="188"/>
        <end position="691"/>
    </location>
</feature>
<feature type="transmembrane region" description="Helical" evidence="6">
    <location>
        <begin position="282"/>
        <end position="301"/>
    </location>
</feature>
<evidence type="ECO:0000256" key="1">
    <source>
        <dbReference type="ARBA" id="ARBA00004141"/>
    </source>
</evidence>
<feature type="transmembrane region" description="Helical" evidence="6">
    <location>
        <begin position="308"/>
        <end position="334"/>
    </location>
</feature>
<dbReference type="OrthoDB" id="6770063at2759"/>
<dbReference type="GO" id="GO:0000297">
    <property type="term" value="F:spermine transmembrane transporter activity"/>
    <property type="evidence" value="ECO:0007669"/>
    <property type="project" value="TreeGrafter"/>
</dbReference>
<organism evidence="8 9">
    <name type="scientific">Magnusiomyces paraingens</name>
    <dbReference type="NCBI Taxonomy" id="2606893"/>
    <lineage>
        <taxon>Eukaryota</taxon>
        <taxon>Fungi</taxon>
        <taxon>Dikarya</taxon>
        <taxon>Ascomycota</taxon>
        <taxon>Saccharomycotina</taxon>
        <taxon>Dipodascomycetes</taxon>
        <taxon>Dipodascales</taxon>
        <taxon>Dipodascaceae</taxon>
        <taxon>Magnusiomyces</taxon>
    </lineage>
</organism>
<feature type="transmembrane region" description="Helical" evidence="6">
    <location>
        <begin position="186"/>
        <end position="211"/>
    </location>
</feature>
<dbReference type="InterPro" id="IPR036259">
    <property type="entry name" value="MFS_trans_sf"/>
</dbReference>
<comment type="subcellular location">
    <subcellularLocation>
        <location evidence="1">Membrane</location>
        <topology evidence="1">Multi-pass membrane protein</topology>
    </subcellularLocation>
</comment>
<dbReference type="SUPFAM" id="SSF103473">
    <property type="entry name" value="MFS general substrate transporter"/>
    <property type="match status" value="1"/>
</dbReference>
<feature type="transmembrane region" description="Helical" evidence="6">
    <location>
        <begin position="433"/>
        <end position="458"/>
    </location>
</feature>
<dbReference type="PROSITE" id="PS50850">
    <property type="entry name" value="MFS"/>
    <property type="match status" value="1"/>
</dbReference>
<dbReference type="RefSeq" id="XP_031852527.1">
    <property type="nucleotide sequence ID" value="XM_031996636.1"/>
</dbReference>
<feature type="compositionally biased region" description="Polar residues" evidence="5">
    <location>
        <begin position="86"/>
        <end position="105"/>
    </location>
</feature>
<dbReference type="GO" id="GO:0140115">
    <property type="term" value="P:export across plasma membrane"/>
    <property type="evidence" value="ECO:0007669"/>
    <property type="project" value="UniProtKB-ARBA"/>
</dbReference>
<dbReference type="GO" id="GO:0005886">
    <property type="term" value="C:plasma membrane"/>
    <property type="evidence" value="ECO:0007669"/>
    <property type="project" value="TreeGrafter"/>
</dbReference>
<keyword evidence="3 6" id="KW-1133">Transmembrane helix</keyword>
<dbReference type="PANTHER" id="PTHR23502:SF38">
    <property type="entry name" value="POLYAMINE TRANSPORTER 4"/>
    <property type="match status" value="1"/>
</dbReference>
<evidence type="ECO:0000256" key="5">
    <source>
        <dbReference type="SAM" id="MobiDB-lite"/>
    </source>
</evidence>
<dbReference type="InterPro" id="IPR020846">
    <property type="entry name" value="MFS_dom"/>
</dbReference>
<feature type="region of interest" description="Disordered" evidence="5">
    <location>
        <begin position="1"/>
        <end position="23"/>
    </location>
</feature>
<dbReference type="Proteomes" id="UP000398389">
    <property type="component" value="Unassembled WGS sequence"/>
</dbReference>
<dbReference type="GO" id="GO:0042908">
    <property type="term" value="P:xenobiotic transport"/>
    <property type="evidence" value="ECO:0007669"/>
    <property type="project" value="UniProtKB-ARBA"/>
</dbReference>
<accession>A0A5E8BGV3</accession>
<keyword evidence="4 6" id="KW-0472">Membrane</keyword>
<feature type="region of interest" description="Disordered" evidence="5">
    <location>
        <begin position="49"/>
        <end position="105"/>
    </location>
</feature>
<gene>
    <name evidence="8" type="ORF">SAPINGB_P001916</name>
</gene>
<proteinExistence type="predicted"/>
<dbReference type="GO" id="GO:0015606">
    <property type="term" value="F:spermidine transmembrane transporter activity"/>
    <property type="evidence" value="ECO:0007669"/>
    <property type="project" value="TreeGrafter"/>
</dbReference>
<dbReference type="AlphaFoldDB" id="A0A5E8BGV3"/>
<evidence type="ECO:0000256" key="3">
    <source>
        <dbReference type="ARBA" id="ARBA00022989"/>
    </source>
</evidence>
<evidence type="ECO:0000256" key="4">
    <source>
        <dbReference type="ARBA" id="ARBA00023136"/>
    </source>
</evidence>
<dbReference type="Pfam" id="PF07690">
    <property type="entry name" value="MFS_1"/>
    <property type="match status" value="1"/>
</dbReference>
<dbReference type="PROSITE" id="PS00216">
    <property type="entry name" value="SUGAR_TRANSPORT_1"/>
    <property type="match status" value="1"/>
</dbReference>
<name>A0A5E8BGV3_9ASCO</name>
<feature type="transmembrane region" description="Helical" evidence="6">
    <location>
        <begin position="546"/>
        <end position="566"/>
    </location>
</feature>
<evidence type="ECO:0000256" key="6">
    <source>
        <dbReference type="SAM" id="Phobius"/>
    </source>
</evidence>
<feature type="compositionally biased region" description="Low complexity" evidence="5">
    <location>
        <begin position="1"/>
        <end position="19"/>
    </location>
</feature>
<keyword evidence="9" id="KW-1185">Reference proteome</keyword>
<protein>
    <recommendedName>
        <fullName evidence="7">Major facilitator superfamily (MFS) profile domain-containing protein</fullName>
    </recommendedName>
</protein>
<evidence type="ECO:0000259" key="7">
    <source>
        <dbReference type="PROSITE" id="PS50850"/>
    </source>
</evidence>
<feature type="transmembrane region" description="Helical" evidence="6">
    <location>
        <begin position="346"/>
        <end position="367"/>
    </location>
</feature>
<dbReference type="PANTHER" id="PTHR23502">
    <property type="entry name" value="MAJOR FACILITATOR SUPERFAMILY"/>
    <property type="match status" value="1"/>
</dbReference>
<feature type="transmembrane region" description="Helical" evidence="6">
    <location>
        <begin position="572"/>
        <end position="598"/>
    </location>
</feature>
<feature type="transmembrane region" description="Helical" evidence="6">
    <location>
        <begin position="642"/>
        <end position="662"/>
    </location>
</feature>
<dbReference type="EMBL" id="CABVLU010000002">
    <property type="protein sequence ID" value="VVT48717.1"/>
    <property type="molecule type" value="Genomic_DNA"/>
</dbReference>
<dbReference type="CDD" id="cd17323">
    <property type="entry name" value="MFS_Tpo1_MDR_like"/>
    <property type="match status" value="1"/>
</dbReference>
<feature type="transmembrane region" description="Helical" evidence="6">
    <location>
        <begin position="253"/>
        <end position="270"/>
    </location>
</feature>
<evidence type="ECO:0000256" key="2">
    <source>
        <dbReference type="ARBA" id="ARBA00022692"/>
    </source>
</evidence>
<dbReference type="Gene3D" id="1.20.1250.20">
    <property type="entry name" value="MFS general substrate transporter like domains"/>
    <property type="match status" value="1"/>
</dbReference>
<feature type="transmembrane region" description="Helical" evidence="6">
    <location>
        <begin position="223"/>
        <end position="241"/>
    </location>
</feature>
<evidence type="ECO:0000313" key="8">
    <source>
        <dbReference type="EMBL" id="VVT48717.1"/>
    </source>
</evidence>
<feature type="transmembrane region" description="Helical" evidence="6">
    <location>
        <begin position="619"/>
        <end position="636"/>
    </location>
</feature>
<dbReference type="InterPro" id="IPR011701">
    <property type="entry name" value="MFS"/>
</dbReference>
<reference evidence="8 9" key="1">
    <citation type="submission" date="2019-09" db="EMBL/GenBank/DDBJ databases">
        <authorList>
            <person name="Brejova B."/>
        </authorList>
    </citation>
    <scope>NUCLEOTIDE SEQUENCE [LARGE SCALE GENOMIC DNA]</scope>
</reference>
<dbReference type="GeneID" id="43580736"/>
<sequence>MTSNSFAPFPLPSSLPLNPKARVKSIPSSDLSRYSQYIQPVTILSPLSTPTTPKISHVSSPENDNNRSSHKMRSSVNLLKPLPRLNHQSLTPCPKTPNLSLQPPYRNSSYIKSNFSKAEQDDVSDKPYSMNLKSMYNLDCTSKLALFNNYSTNSLHQENLPPLPPLDWDSPTDPQNPKNWSNFKKWFVTILTSYLCLVVSFGCSLYVTAIIKLMFHFGVSQEKILLGMTLYLIGLSLAPVIGAPLSERFGRKLIYLSMVPLSMLFMVGSAKAHNMKTVLACRFFTGLFGAPVLAIAAGTIADLWDLDMLVTAMTIFSIAPLAGPILGPIIGGYALQNFNTSWNMVFYIQLIFAGVAIPFLIIMPETFKPVILKNREKKREKEKKRILENKNENNTIDTFDGQTTCVSQTCKISRIFHQTQKSLKYTVFFPIKLLFVEPIILISSIYTSFVFSILFAFLESYTYIFVGKYKFSLGQCGLAFLGIAVGLIIAGIFFILADRFYLQKLFKKQKQEKLATMSSQEKINQYSASSVPGIPEFDIPISPEQVLVICKIGSILLPISLFWQGWTAQYKLHWLVPLAAGIPFGISLIFIFFSLIVYIEFIYNNDAEMLASVFAANNIFRYLVASGFPLFTIRMYKALGIAWSSTIFGGIAFILVPVPWLFEYFGPWLRSKSKYAKQKRSKRTIPTRNFK</sequence>
<dbReference type="InterPro" id="IPR005829">
    <property type="entry name" value="Sugar_transporter_CS"/>
</dbReference>